<sequence>MNEQITVLKDESLGGVLREYREVKRKATVGERIKIVAAWSTEGMYDNGAILTVDSEECGRIYVSAVKAFGNSSGYISAKEYVVLEPTEILVIDGERYRMVDRKATVGERVVIINARIGYGYENGDIYTIVSIDPNGDRNIQPDGTQNSEIFIDPDEYRVLEPVESAPLSSRSSTDQIAENIATLAARVSTLEETVSKIAIQLRVAREDIVLIEEGVADDIARLNKCMAQKSPQQLRDEIVERAKADVSNPYNFAGTPIPGDPDGISFWPEGSPCKMHDVSYVVNREKRAVVALIRCTSDGFTVRGIAKCAPDDVFNAHIGRAIALRRALGLEVPAEYMSVPQPEEVNVGDIVRISGNSMRGFCHHYDSGDIGRVNRHDSSVGYAVIGGLCTKDIRRSKHGYQQGVDDADYVIIDDSREEVSAQ</sequence>
<accession>A0ABS4H7E3</accession>
<name>A0ABS4H7E3_9BACL</name>
<gene>
    <name evidence="1" type="ORF">J2Z20_003086</name>
</gene>
<comment type="caution">
    <text evidence="1">The sequence shown here is derived from an EMBL/GenBank/DDBJ whole genome shotgun (WGS) entry which is preliminary data.</text>
</comment>
<keyword evidence="2" id="KW-1185">Reference proteome</keyword>
<dbReference type="RefSeq" id="WP_209852288.1">
    <property type="nucleotide sequence ID" value="NZ_CBCRVE010000004.1"/>
</dbReference>
<proteinExistence type="predicted"/>
<evidence type="ECO:0000313" key="1">
    <source>
        <dbReference type="EMBL" id="MBP1938167.1"/>
    </source>
</evidence>
<organism evidence="1 2">
    <name type="scientific">Paenibacillus sediminis</name>
    <dbReference type="NCBI Taxonomy" id="664909"/>
    <lineage>
        <taxon>Bacteria</taxon>
        <taxon>Bacillati</taxon>
        <taxon>Bacillota</taxon>
        <taxon>Bacilli</taxon>
        <taxon>Bacillales</taxon>
        <taxon>Paenibacillaceae</taxon>
        <taxon>Paenibacillus</taxon>
    </lineage>
</organism>
<protein>
    <submittedName>
        <fullName evidence="1">Uncharacterized protein</fullName>
    </submittedName>
</protein>
<reference evidence="1 2" key="1">
    <citation type="submission" date="2021-03" db="EMBL/GenBank/DDBJ databases">
        <title>Genomic Encyclopedia of Type Strains, Phase IV (KMG-IV): sequencing the most valuable type-strain genomes for metagenomic binning, comparative biology and taxonomic classification.</title>
        <authorList>
            <person name="Goeker M."/>
        </authorList>
    </citation>
    <scope>NUCLEOTIDE SEQUENCE [LARGE SCALE GENOMIC DNA]</scope>
    <source>
        <strain evidence="1 2">DSM 23491</strain>
    </source>
</reference>
<evidence type="ECO:0000313" key="2">
    <source>
        <dbReference type="Proteomes" id="UP001519273"/>
    </source>
</evidence>
<dbReference type="EMBL" id="JAGGKP010000011">
    <property type="protein sequence ID" value="MBP1938167.1"/>
    <property type="molecule type" value="Genomic_DNA"/>
</dbReference>
<dbReference type="Proteomes" id="UP001519273">
    <property type="component" value="Unassembled WGS sequence"/>
</dbReference>